<keyword evidence="1" id="KW-0805">Transcription regulation</keyword>
<dbReference type="PANTHER" id="PTHR30055:SF148">
    <property type="entry name" value="TETR-FAMILY TRANSCRIPTIONAL REGULATOR"/>
    <property type="match status" value="1"/>
</dbReference>
<comment type="caution">
    <text evidence="7">The sequence shown here is derived from an EMBL/GenBank/DDBJ whole genome shotgun (WGS) entry which is preliminary data.</text>
</comment>
<dbReference type="EMBL" id="JAKXMK010000061">
    <property type="protein sequence ID" value="MCH6172227.1"/>
    <property type="molecule type" value="Genomic_DNA"/>
</dbReference>
<evidence type="ECO:0000313" key="8">
    <source>
        <dbReference type="Proteomes" id="UP001299970"/>
    </source>
</evidence>
<dbReference type="Pfam" id="PF00440">
    <property type="entry name" value="TetR_N"/>
    <property type="match status" value="1"/>
</dbReference>
<name>A0ABS9TUJ4_9PSEU</name>
<dbReference type="PROSITE" id="PS50977">
    <property type="entry name" value="HTH_TETR_2"/>
    <property type="match status" value="1"/>
</dbReference>
<dbReference type="Pfam" id="PF16859">
    <property type="entry name" value="TetR_C_11"/>
    <property type="match status" value="1"/>
</dbReference>
<evidence type="ECO:0000259" key="6">
    <source>
        <dbReference type="PROSITE" id="PS50977"/>
    </source>
</evidence>
<sequence length="231" mass="25004">MGPARHRALDRGARCGYSPAKQNGCTEEDTIATSSEREGRAGRRRSQESHQAILAATRELLEEVGYFRLTVEGVAARAGVGKTTVYRWWPSKSALVLEAVDAERPDPPEPTGDVRADIRAAMEATRERLRPPLVTTLLALAGDLLQDPSGEAGHADPFAAGRSTFERMIEDAAARGDLPPDVDAGLLQDVYAGTLLYRVLCRRPTDDVVDKLLTLLLDGSTPRRSVESGSI</sequence>
<dbReference type="SUPFAM" id="SSF48498">
    <property type="entry name" value="Tetracyclin repressor-like, C-terminal domain"/>
    <property type="match status" value="1"/>
</dbReference>
<dbReference type="PANTHER" id="PTHR30055">
    <property type="entry name" value="HTH-TYPE TRANSCRIPTIONAL REGULATOR RUTR"/>
    <property type="match status" value="1"/>
</dbReference>
<dbReference type="SUPFAM" id="SSF46689">
    <property type="entry name" value="Homeodomain-like"/>
    <property type="match status" value="1"/>
</dbReference>
<dbReference type="InterPro" id="IPR036271">
    <property type="entry name" value="Tet_transcr_reg_TetR-rel_C_sf"/>
</dbReference>
<evidence type="ECO:0000256" key="4">
    <source>
        <dbReference type="PROSITE-ProRule" id="PRU00335"/>
    </source>
</evidence>
<gene>
    <name evidence="7" type="ORF">MMF94_41680</name>
</gene>
<evidence type="ECO:0000256" key="5">
    <source>
        <dbReference type="SAM" id="MobiDB-lite"/>
    </source>
</evidence>
<dbReference type="InterPro" id="IPR001647">
    <property type="entry name" value="HTH_TetR"/>
</dbReference>
<keyword evidence="8" id="KW-1185">Reference proteome</keyword>
<feature type="compositionally biased region" description="Basic and acidic residues" evidence="5">
    <location>
        <begin position="35"/>
        <end position="48"/>
    </location>
</feature>
<dbReference type="RefSeq" id="WP_241043032.1">
    <property type="nucleotide sequence ID" value="NZ_BAAAJF010000070.1"/>
</dbReference>
<dbReference type="InterPro" id="IPR050109">
    <property type="entry name" value="HTH-type_TetR-like_transc_reg"/>
</dbReference>
<proteinExistence type="predicted"/>
<keyword evidence="2 4" id="KW-0238">DNA-binding</keyword>
<evidence type="ECO:0000256" key="2">
    <source>
        <dbReference type="ARBA" id="ARBA00023125"/>
    </source>
</evidence>
<dbReference type="Gene3D" id="1.10.357.10">
    <property type="entry name" value="Tetracycline Repressor, domain 2"/>
    <property type="match status" value="1"/>
</dbReference>
<dbReference type="InterPro" id="IPR009057">
    <property type="entry name" value="Homeodomain-like_sf"/>
</dbReference>
<feature type="DNA-binding region" description="H-T-H motif" evidence="4">
    <location>
        <begin position="70"/>
        <end position="89"/>
    </location>
</feature>
<dbReference type="PRINTS" id="PR00455">
    <property type="entry name" value="HTHTETR"/>
</dbReference>
<accession>A0ABS9TUJ4</accession>
<dbReference type="Proteomes" id="UP001299970">
    <property type="component" value="Unassembled WGS sequence"/>
</dbReference>
<protein>
    <submittedName>
        <fullName evidence="7">TetR/AcrR family transcriptional regulator</fullName>
    </submittedName>
</protein>
<keyword evidence="3" id="KW-0804">Transcription</keyword>
<evidence type="ECO:0000313" key="7">
    <source>
        <dbReference type="EMBL" id="MCH6172227.1"/>
    </source>
</evidence>
<evidence type="ECO:0000256" key="1">
    <source>
        <dbReference type="ARBA" id="ARBA00023015"/>
    </source>
</evidence>
<reference evidence="7 8" key="1">
    <citation type="submission" date="2022-03" db="EMBL/GenBank/DDBJ databases">
        <title>Pseudonocardia alaer sp. nov., a novel actinomycete isolated from reed forest soil.</title>
        <authorList>
            <person name="Wang L."/>
        </authorList>
    </citation>
    <scope>NUCLEOTIDE SEQUENCE [LARGE SCALE GENOMIC DNA]</scope>
    <source>
        <strain evidence="7 8">Y-16303</strain>
    </source>
</reference>
<organism evidence="7 8">
    <name type="scientific">Pseudonocardia alaniniphila</name>
    <dbReference type="NCBI Taxonomy" id="75291"/>
    <lineage>
        <taxon>Bacteria</taxon>
        <taxon>Bacillati</taxon>
        <taxon>Actinomycetota</taxon>
        <taxon>Actinomycetes</taxon>
        <taxon>Pseudonocardiales</taxon>
        <taxon>Pseudonocardiaceae</taxon>
        <taxon>Pseudonocardia</taxon>
    </lineage>
</organism>
<feature type="domain" description="HTH tetR-type" evidence="6">
    <location>
        <begin position="47"/>
        <end position="107"/>
    </location>
</feature>
<feature type="region of interest" description="Disordered" evidence="5">
    <location>
        <begin position="1"/>
        <end position="50"/>
    </location>
</feature>
<dbReference type="InterPro" id="IPR011075">
    <property type="entry name" value="TetR_C"/>
</dbReference>
<evidence type="ECO:0000256" key="3">
    <source>
        <dbReference type="ARBA" id="ARBA00023163"/>
    </source>
</evidence>
<dbReference type="Gene3D" id="1.10.10.60">
    <property type="entry name" value="Homeodomain-like"/>
    <property type="match status" value="1"/>
</dbReference>